<feature type="domain" description="NolW-like" evidence="6">
    <location>
        <begin position="710"/>
        <end position="824"/>
    </location>
</feature>
<evidence type="ECO:0000313" key="7">
    <source>
        <dbReference type="EMBL" id="QEG02480.1"/>
    </source>
</evidence>
<feature type="domain" description="NolW-like" evidence="6">
    <location>
        <begin position="379"/>
        <end position="458"/>
    </location>
</feature>
<dbReference type="InterPro" id="IPR038591">
    <property type="entry name" value="NolW-like_sf"/>
</dbReference>
<keyword evidence="3 5" id="KW-0472">Membrane</keyword>
<dbReference type="GO" id="GO:0016020">
    <property type="term" value="C:membrane"/>
    <property type="evidence" value="ECO:0007669"/>
    <property type="project" value="UniProtKB-SubCell"/>
</dbReference>
<protein>
    <submittedName>
        <fullName evidence="7">Bacterial type II/III secretion system short domain protein</fullName>
    </submittedName>
</protein>
<evidence type="ECO:0000256" key="1">
    <source>
        <dbReference type="ARBA" id="ARBA00004370"/>
    </source>
</evidence>
<dbReference type="EMBL" id="CP036264">
    <property type="protein sequence ID" value="QEG02480.1"/>
    <property type="molecule type" value="Genomic_DNA"/>
</dbReference>
<dbReference type="Proteomes" id="UP000321353">
    <property type="component" value="Chromosome"/>
</dbReference>
<evidence type="ECO:0000256" key="3">
    <source>
        <dbReference type="ARBA" id="ARBA00023136"/>
    </source>
</evidence>
<dbReference type="PANTHER" id="PTHR30332">
    <property type="entry name" value="PROBABLE GENERAL SECRETION PATHWAY PROTEIN D"/>
    <property type="match status" value="1"/>
</dbReference>
<dbReference type="Gene3D" id="3.30.1370.120">
    <property type="match status" value="3"/>
</dbReference>
<keyword evidence="5" id="KW-1133">Transmembrane helix</keyword>
<reference evidence="7 8" key="1">
    <citation type="submission" date="2019-02" db="EMBL/GenBank/DDBJ databases">
        <title>Planctomycetal bacteria perform biofilm scaping via a novel small molecule.</title>
        <authorList>
            <person name="Jeske O."/>
            <person name="Boedeker C."/>
            <person name="Wiegand S."/>
            <person name="Breitling P."/>
            <person name="Kallscheuer N."/>
            <person name="Jogler M."/>
            <person name="Rohde M."/>
            <person name="Petersen J."/>
            <person name="Medema M.H."/>
            <person name="Surup F."/>
            <person name="Jogler C."/>
        </authorList>
    </citation>
    <scope>NUCLEOTIDE SEQUENCE [LARGE SCALE GENOMIC DNA]</scope>
    <source>
        <strain evidence="7 8">Mal15</strain>
    </source>
</reference>
<proteinExistence type="predicted"/>
<dbReference type="InterPro" id="IPR050810">
    <property type="entry name" value="Bact_Secretion_Sys_Channel"/>
</dbReference>
<dbReference type="KEGG" id="smam:Mal15_66010"/>
<feature type="region of interest" description="Disordered" evidence="4">
    <location>
        <begin position="737"/>
        <end position="785"/>
    </location>
</feature>
<feature type="compositionally biased region" description="Basic and acidic residues" evidence="4">
    <location>
        <begin position="408"/>
        <end position="418"/>
    </location>
</feature>
<dbReference type="GO" id="GO:0009306">
    <property type="term" value="P:protein secretion"/>
    <property type="evidence" value="ECO:0007669"/>
    <property type="project" value="TreeGrafter"/>
</dbReference>
<name>A0A5B9MQ15_9BACT</name>
<evidence type="ECO:0000313" key="8">
    <source>
        <dbReference type="Proteomes" id="UP000321353"/>
    </source>
</evidence>
<feature type="region of interest" description="Disordered" evidence="4">
    <location>
        <begin position="847"/>
        <end position="879"/>
    </location>
</feature>
<evidence type="ECO:0000259" key="6">
    <source>
        <dbReference type="Pfam" id="PF03958"/>
    </source>
</evidence>
<keyword evidence="5" id="KW-0812">Transmembrane</keyword>
<dbReference type="AlphaFoldDB" id="A0A5B9MQ15"/>
<organism evidence="7 8">
    <name type="scientific">Stieleria maiorica</name>
    <dbReference type="NCBI Taxonomy" id="2795974"/>
    <lineage>
        <taxon>Bacteria</taxon>
        <taxon>Pseudomonadati</taxon>
        <taxon>Planctomycetota</taxon>
        <taxon>Planctomycetia</taxon>
        <taxon>Pirellulales</taxon>
        <taxon>Pirellulaceae</taxon>
        <taxon>Stieleria</taxon>
    </lineage>
</organism>
<feature type="region of interest" description="Disordered" evidence="4">
    <location>
        <begin position="406"/>
        <end position="429"/>
    </location>
</feature>
<evidence type="ECO:0000256" key="5">
    <source>
        <dbReference type="SAM" id="Phobius"/>
    </source>
</evidence>
<accession>A0A5B9MQ15</accession>
<sequence>MNRSRHARLSSPGQCVFRLVFVGAVAGGILAGGIITMPSLPAQELPIPELPAPPATPDATAQSDEVRFAFTGVPWRDVIDWIAEEANLALHIDGVPAGSFTYSDPNSFTHQEAIDRINLFLLPQGYTLVRSGNLLSVINLSDPRSLQQLDALAELIRADELADRNSHDVVKCLFPLGALSAEDAVEELGAIKLMMTPAVFNKTNQLMVTDTVAKLRNVKAILDSFEPSKLDNGTIVKSFPLKHVEAEDVLLVARPHLGLATGEMIGIDVSLSADLEGKNIFVTGIEDKVKLIEKLVESIDVPAPSLTDTETNAQLQTHEVAGGNVDLAYDVLQTLLAGKDIRISKDVTAGTIVALAPPSIQEEIAQTVEKLAADEARFEVIELKTVDPYVAIALVEQMLDLPYEFEDNDRRDRDRDEMPLPPPKIDADPENRRLFVRGRQSQIDEIKQIVEGLDKKQDSVASSESIRLLPLTGNHAKQSLMLAARFWRLPNPIVFFESEDSADSGRRERVVHDAADERSQRGDDFLDALESKTPPQFVSISDRGRLLQTPAADVTKSAIECQLTTRGLLIQCDDVDVLNQFQDHLETLAGPGTALPAEPIVFYLKYTRPDDAIRMLAELLDGGEAVAGSSDTLVNASISSPTDSFLGSLITNREGTITLIAGSATVVADSRLNRLIVQGTVDDVELIENYLRIIEKDSSITAIETYGTSHVIELQNSKAVEVEAAIRQAFAGRVAAATTGPGAPGGGGATRADAARNEEQDSPKDKKSEGKKAAKPAAQQARDLEPKMTLAVHEPSNSLIVTAPDPLFKEVEALVKTIDIRGEQMIQVITPSNSEVLETVLQEIFLGQSDGRSRSSSRVSASASRATSSRSSSSTNGKR</sequence>
<gene>
    <name evidence="7" type="ORF">Mal15_66010</name>
</gene>
<feature type="domain" description="NolW-like" evidence="6">
    <location>
        <begin position="601"/>
        <end position="698"/>
    </location>
</feature>
<dbReference type="InterPro" id="IPR005644">
    <property type="entry name" value="NolW-like"/>
</dbReference>
<keyword evidence="8" id="KW-1185">Reference proteome</keyword>
<keyword evidence="2" id="KW-0732">Signal</keyword>
<feature type="transmembrane region" description="Helical" evidence="5">
    <location>
        <begin position="16"/>
        <end position="37"/>
    </location>
</feature>
<dbReference type="GO" id="GO:0015627">
    <property type="term" value="C:type II protein secretion system complex"/>
    <property type="evidence" value="ECO:0007669"/>
    <property type="project" value="TreeGrafter"/>
</dbReference>
<feature type="compositionally biased region" description="Basic and acidic residues" evidence="4">
    <location>
        <begin position="753"/>
        <end position="772"/>
    </location>
</feature>
<feature type="compositionally biased region" description="Low complexity" evidence="4">
    <location>
        <begin position="854"/>
        <end position="879"/>
    </location>
</feature>
<comment type="subcellular location">
    <subcellularLocation>
        <location evidence="1">Membrane</location>
    </subcellularLocation>
</comment>
<evidence type="ECO:0000256" key="2">
    <source>
        <dbReference type="ARBA" id="ARBA00022729"/>
    </source>
</evidence>
<dbReference type="PANTHER" id="PTHR30332:SF24">
    <property type="entry name" value="SECRETIN GSPD-RELATED"/>
    <property type="match status" value="1"/>
</dbReference>
<evidence type="ECO:0000256" key="4">
    <source>
        <dbReference type="SAM" id="MobiDB-lite"/>
    </source>
</evidence>
<dbReference type="Pfam" id="PF03958">
    <property type="entry name" value="Secretin_N"/>
    <property type="match status" value="3"/>
</dbReference>
<dbReference type="RefSeq" id="WP_233903148.1">
    <property type="nucleotide sequence ID" value="NZ_CP036264.1"/>
</dbReference>